<dbReference type="AlphaFoldDB" id="A0A6A1UH55"/>
<evidence type="ECO:0000313" key="2">
    <source>
        <dbReference type="Proteomes" id="UP000516437"/>
    </source>
</evidence>
<comment type="caution">
    <text evidence="1">The sequence shown here is derived from an EMBL/GenBank/DDBJ whole genome shotgun (WGS) entry which is preliminary data.</text>
</comment>
<gene>
    <name evidence="1" type="ORF">CJ030_MR0G026999</name>
</gene>
<protein>
    <submittedName>
        <fullName evidence="1">Uncharacterized protein</fullName>
    </submittedName>
</protein>
<dbReference type="EMBL" id="RXIC02000491">
    <property type="protein sequence ID" value="KAB1199207.1"/>
    <property type="molecule type" value="Genomic_DNA"/>
</dbReference>
<dbReference type="Pfam" id="PF03140">
    <property type="entry name" value="DUF247"/>
    <property type="match status" value="1"/>
</dbReference>
<evidence type="ECO:0000313" key="1">
    <source>
        <dbReference type="EMBL" id="KAB1199207.1"/>
    </source>
</evidence>
<accession>A0A6A1UH55</accession>
<sequence length="406" mass="46887">MGNECKDDPCPQCANQIPCKHCCIYRVPKKLRNVNPEAYTPHAVAIGPFHPSLRKDCPTLEKLKKRYLVSFCNLARKKEKDLTEFIKERIDKIRYCYSESFDLSDDAFVEMIVHDAVFIVELFWRYHSWTTQDHCGEECPEVPYHLSVNPCRRNNIKEDLLLLENQLPYFILEELYSTFVFKVLGEQGQDVPTFLTLACNFFDLVCQHVRAHNKGILHFTDLKRTAYVCDGISPIGKLEAMYNATKLNEAGLEFKGIGSSEGKKLKLDFHHHKILEWLPFLNSTCLLNCFPCLRNNIPCLEHLQPRLDLSNFVVEKGSESLRRNIMALEQCHYPFDPLICKYVFILDYLIVNEKDVDLLVDKKVIVNGLGTSEGASQLIKKLCDQIVLPDDKFDRTETLRKAFVKG</sequence>
<dbReference type="OrthoDB" id="672127at2759"/>
<dbReference type="InterPro" id="IPR004158">
    <property type="entry name" value="DUF247_pln"/>
</dbReference>
<dbReference type="PANTHER" id="PTHR31170">
    <property type="entry name" value="BNAC04G53230D PROTEIN"/>
    <property type="match status" value="1"/>
</dbReference>
<dbReference type="PANTHER" id="PTHR31170:SF9">
    <property type="entry name" value="PROTEIN, PUTATIVE (DUF247)-RELATED"/>
    <property type="match status" value="1"/>
</dbReference>
<keyword evidence="2" id="KW-1185">Reference proteome</keyword>
<organism evidence="1 2">
    <name type="scientific">Morella rubra</name>
    <name type="common">Chinese bayberry</name>
    <dbReference type="NCBI Taxonomy" id="262757"/>
    <lineage>
        <taxon>Eukaryota</taxon>
        <taxon>Viridiplantae</taxon>
        <taxon>Streptophyta</taxon>
        <taxon>Embryophyta</taxon>
        <taxon>Tracheophyta</taxon>
        <taxon>Spermatophyta</taxon>
        <taxon>Magnoliopsida</taxon>
        <taxon>eudicotyledons</taxon>
        <taxon>Gunneridae</taxon>
        <taxon>Pentapetalae</taxon>
        <taxon>rosids</taxon>
        <taxon>fabids</taxon>
        <taxon>Fagales</taxon>
        <taxon>Myricaceae</taxon>
        <taxon>Morella</taxon>
    </lineage>
</organism>
<proteinExistence type="predicted"/>
<dbReference type="Proteomes" id="UP000516437">
    <property type="component" value="Unassembled WGS sequence"/>
</dbReference>
<name>A0A6A1UH55_9ROSI</name>
<reference evidence="1 2" key="1">
    <citation type="journal article" date="2019" name="Plant Biotechnol. J.">
        <title>The red bayberry genome and genetic basis of sex determination.</title>
        <authorList>
            <person name="Jia H.M."/>
            <person name="Jia H.J."/>
            <person name="Cai Q.L."/>
            <person name="Wang Y."/>
            <person name="Zhao H.B."/>
            <person name="Yang W.F."/>
            <person name="Wang G.Y."/>
            <person name="Li Y.H."/>
            <person name="Zhan D.L."/>
            <person name="Shen Y.T."/>
            <person name="Niu Q.F."/>
            <person name="Chang L."/>
            <person name="Qiu J."/>
            <person name="Zhao L."/>
            <person name="Xie H.B."/>
            <person name="Fu W.Y."/>
            <person name="Jin J."/>
            <person name="Li X.W."/>
            <person name="Jiao Y."/>
            <person name="Zhou C.C."/>
            <person name="Tu T."/>
            <person name="Chai C.Y."/>
            <person name="Gao J.L."/>
            <person name="Fan L.J."/>
            <person name="van de Weg E."/>
            <person name="Wang J.Y."/>
            <person name="Gao Z.S."/>
        </authorList>
    </citation>
    <scope>NUCLEOTIDE SEQUENCE [LARGE SCALE GENOMIC DNA]</scope>
    <source>
        <tissue evidence="1">Leaves</tissue>
    </source>
</reference>